<protein>
    <submittedName>
        <fullName evidence="3">3D domain-containing protein</fullName>
    </submittedName>
</protein>
<organism evidence="3 4">
    <name type="scientific">Bdellovibrio reynosensis</name>
    <dbReference type="NCBI Taxonomy" id="2835041"/>
    <lineage>
        <taxon>Bacteria</taxon>
        <taxon>Pseudomonadati</taxon>
        <taxon>Bdellovibrionota</taxon>
        <taxon>Bdellovibrionia</taxon>
        <taxon>Bdellovibrionales</taxon>
        <taxon>Pseudobdellovibrionaceae</taxon>
        <taxon>Bdellovibrio</taxon>
    </lineage>
</organism>
<keyword evidence="4" id="KW-1185">Reference proteome</keyword>
<feature type="domain" description="3D" evidence="2">
    <location>
        <begin position="126"/>
        <end position="183"/>
    </location>
</feature>
<dbReference type="Pfam" id="PF06725">
    <property type="entry name" value="3D"/>
    <property type="match status" value="1"/>
</dbReference>
<dbReference type="SUPFAM" id="SSF50685">
    <property type="entry name" value="Barwin-like endoglucanases"/>
    <property type="match status" value="1"/>
</dbReference>
<proteinExistence type="predicted"/>
<evidence type="ECO:0000259" key="2">
    <source>
        <dbReference type="Pfam" id="PF06725"/>
    </source>
</evidence>
<feature type="chain" id="PRO_5045621580" evidence="1">
    <location>
        <begin position="21"/>
        <end position="240"/>
    </location>
</feature>
<gene>
    <name evidence="3" type="ORF">MNR06_09195</name>
</gene>
<evidence type="ECO:0000313" key="4">
    <source>
        <dbReference type="Proteomes" id="UP000830116"/>
    </source>
</evidence>
<keyword evidence="1" id="KW-0732">Signal</keyword>
<reference evidence="3" key="1">
    <citation type="submission" date="2022-03" db="EMBL/GenBank/DDBJ databases">
        <title>Genome Identification and Characterization of new species Bdellovibrio reynosense LBG001 sp. nov. from a Mexico soil sample.</title>
        <authorList>
            <person name="Camilli A."/>
            <person name="Ajao Y."/>
            <person name="Guo X."/>
        </authorList>
    </citation>
    <scope>NUCLEOTIDE SEQUENCE</scope>
    <source>
        <strain evidence="3">LBG001</strain>
    </source>
</reference>
<accession>A0ABY4C4K4</accession>
<evidence type="ECO:0000313" key="3">
    <source>
        <dbReference type="EMBL" id="UOE99871.1"/>
    </source>
</evidence>
<dbReference type="InterPro" id="IPR036908">
    <property type="entry name" value="RlpA-like_sf"/>
</dbReference>
<name>A0ABY4C4K4_9BACT</name>
<dbReference type="Gene3D" id="2.40.40.10">
    <property type="entry name" value="RlpA-like domain"/>
    <property type="match status" value="1"/>
</dbReference>
<sequence>MNFYKLLLATVLVCVLPSCAAKHSDGKEMVPTIYYKPTINQKSSQCTADDLRDLLSPEGESLVTLCQKDFDLCLLQGSCFVDNGKEVISYNYHSIKDSVPRFIPVDLKVCPFGYGVRSSCLDPYFSVAADLKYYKPGDVIFIPRLEGAVLPNREVHDGFMIVRDSGGGVLGQHRFDFFTGFFDHRSRQNTLARLGFGDPKNRFEYRMATEAESQAVRTKRNYPGLKASALEEGYLTRPHR</sequence>
<dbReference type="EMBL" id="CP093442">
    <property type="protein sequence ID" value="UOE99871.1"/>
    <property type="molecule type" value="Genomic_DNA"/>
</dbReference>
<dbReference type="InterPro" id="IPR010611">
    <property type="entry name" value="3D_dom"/>
</dbReference>
<feature type="signal peptide" evidence="1">
    <location>
        <begin position="1"/>
        <end position="20"/>
    </location>
</feature>
<evidence type="ECO:0000256" key="1">
    <source>
        <dbReference type="SAM" id="SignalP"/>
    </source>
</evidence>
<dbReference type="RefSeq" id="WP_243535267.1">
    <property type="nucleotide sequence ID" value="NZ_CP093442.1"/>
</dbReference>
<dbReference type="CDD" id="cd22785">
    <property type="entry name" value="DPBB_MltA-like"/>
    <property type="match status" value="1"/>
</dbReference>
<dbReference type="Proteomes" id="UP000830116">
    <property type="component" value="Chromosome"/>
</dbReference>